<reference evidence="1 2" key="1">
    <citation type="submission" date="2022-01" db="EMBL/GenBank/DDBJ databases">
        <authorList>
            <person name="Xiong W."/>
            <person name="Schranz E."/>
        </authorList>
    </citation>
    <scope>NUCLEOTIDE SEQUENCE [LARGE SCALE GENOMIC DNA]</scope>
</reference>
<name>A0AAU9LLB1_9ASTR</name>
<dbReference type="EMBL" id="CAKMRJ010000001">
    <property type="protein sequence ID" value="CAH1414860.1"/>
    <property type="molecule type" value="Genomic_DNA"/>
</dbReference>
<dbReference type="Proteomes" id="UP001157418">
    <property type="component" value="Unassembled WGS sequence"/>
</dbReference>
<dbReference type="AlphaFoldDB" id="A0AAU9LLB1"/>
<proteinExistence type="predicted"/>
<organism evidence="1 2">
    <name type="scientific">Lactuca virosa</name>
    <dbReference type="NCBI Taxonomy" id="75947"/>
    <lineage>
        <taxon>Eukaryota</taxon>
        <taxon>Viridiplantae</taxon>
        <taxon>Streptophyta</taxon>
        <taxon>Embryophyta</taxon>
        <taxon>Tracheophyta</taxon>
        <taxon>Spermatophyta</taxon>
        <taxon>Magnoliopsida</taxon>
        <taxon>eudicotyledons</taxon>
        <taxon>Gunneridae</taxon>
        <taxon>Pentapetalae</taxon>
        <taxon>asterids</taxon>
        <taxon>campanulids</taxon>
        <taxon>Asterales</taxon>
        <taxon>Asteraceae</taxon>
        <taxon>Cichorioideae</taxon>
        <taxon>Cichorieae</taxon>
        <taxon>Lactucinae</taxon>
        <taxon>Lactuca</taxon>
    </lineage>
</organism>
<protein>
    <submittedName>
        <fullName evidence="1">Uncharacterized protein</fullName>
    </submittedName>
</protein>
<accession>A0AAU9LLB1</accession>
<gene>
    <name evidence="1" type="ORF">LVIROSA_LOCUS2749</name>
</gene>
<keyword evidence="2" id="KW-1185">Reference proteome</keyword>
<dbReference type="PANTHER" id="PTHR47467:SF1">
    <property type="entry name" value="WD40 REPEAT-CONTAINING PROTEIN"/>
    <property type="match status" value="1"/>
</dbReference>
<comment type="caution">
    <text evidence="1">The sequence shown here is derived from an EMBL/GenBank/DDBJ whole genome shotgun (WGS) entry which is preliminary data.</text>
</comment>
<evidence type="ECO:0000313" key="1">
    <source>
        <dbReference type="EMBL" id="CAH1414860.1"/>
    </source>
</evidence>
<dbReference type="PANTHER" id="PTHR47467">
    <property type="entry name" value="OS01G0867200 PROTEIN"/>
    <property type="match status" value="1"/>
</dbReference>
<evidence type="ECO:0000313" key="2">
    <source>
        <dbReference type="Proteomes" id="UP001157418"/>
    </source>
</evidence>
<sequence>MRTLDPIEYPSPANLQSNRLSLHVSDDGTYCWIYVSSGCHIYIILVSLADSLVDKGKDSLLIPEQTQVVDSTIVNRYPHRSEIQMIVLNETERLSINLRSQELSEQGLISLKEL</sequence>